<dbReference type="AlphaFoldDB" id="A0A1M6H828"/>
<dbReference type="Proteomes" id="UP000184529">
    <property type="component" value="Unassembled WGS sequence"/>
</dbReference>
<sequence>MLNIRHIVGAVLLFVKGLIELLGSCKHFYELEKGIHELCQKVSNQIFTWALEQLDARLMNERDRSTWRGWSGFGIKQPSAPLGSFSTKGACSLVSLRGLKRQRR</sequence>
<evidence type="ECO:0000313" key="2">
    <source>
        <dbReference type="Proteomes" id="UP000184529"/>
    </source>
</evidence>
<keyword evidence="2" id="KW-1185">Reference proteome</keyword>
<dbReference type="STRING" id="1121432.SAMN02745219_01935"/>
<gene>
    <name evidence="1" type="ORF">SAMN02745219_01935</name>
</gene>
<dbReference type="EMBL" id="FQZM01000022">
    <property type="protein sequence ID" value="SHJ18367.1"/>
    <property type="molecule type" value="Genomic_DNA"/>
</dbReference>
<name>A0A1M6H828_9FIRM</name>
<proteinExistence type="predicted"/>
<organism evidence="1 2">
    <name type="scientific">Desulfofundulus thermosubterraneus DSM 16057</name>
    <dbReference type="NCBI Taxonomy" id="1121432"/>
    <lineage>
        <taxon>Bacteria</taxon>
        <taxon>Bacillati</taxon>
        <taxon>Bacillota</taxon>
        <taxon>Clostridia</taxon>
        <taxon>Eubacteriales</taxon>
        <taxon>Peptococcaceae</taxon>
        <taxon>Desulfofundulus</taxon>
    </lineage>
</organism>
<reference evidence="2" key="1">
    <citation type="submission" date="2016-11" db="EMBL/GenBank/DDBJ databases">
        <authorList>
            <person name="Varghese N."/>
            <person name="Submissions S."/>
        </authorList>
    </citation>
    <scope>NUCLEOTIDE SEQUENCE [LARGE SCALE GENOMIC DNA]</scope>
    <source>
        <strain evidence="2">DSM 16057</strain>
    </source>
</reference>
<evidence type="ECO:0000313" key="1">
    <source>
        <dbReference type="EMBL" id="SHJ18367.1"/>
    </source>
</evidence>
<protein>
    <submittedName>
        <fullName evidence="1">Uncharacterized protein</fullName>
    </submittedName>
</protein>
<accession>A0A1M6H828</accession>